<dbReference type="InterPro" id="IPR036748">
    <property type="entry name" value="MTH938-like_sf"/>
</dbReference>
<proteinExistence type="predicted"/>
<comment type="caution">
    <text evidence="1">The sequence shown here is derived from an EMBL/GenBank/DDBJ whole genome shotgun (WGS) entry which is preliminary data.</text>
</comment>
<dbReference type="OrthoDB" id="7351393at2"/>
<dbReference type="CDD" id="cd00248">
    <property type="entry name" value="Mth938-like"/>
    <property type="match status" value="1"/>
</dbReference>
<name>A0A4R2PW78_RHOSA</name>
<dbReference type="PANTHER" id="PTHR21192:SF2">
    <property type="entry name" value="NADH DEHYDROGENASE [UBIQUINONE] 1 ALPHA SUBCOMPLEX ASSEMBLY FACTOR 3"/>
    <property type="match status" value="1"/>
</dbReference>
<evidence type="ECO:0000313" key="2">
    <source>
        <dbReference type="Proteomes" id="UP000295399"/>
    </source>
</evidence>
<gene>
    <name evidence="1" type="ORF">EV659_101399</name>
</gene>
<dbReference type="EMBL" id="SLXO01000001">
    <property type="protein sequence ID" value="TCP38495.1"/>
    <property type="molecule type" value="Genomic_DNA"/>
</dbReference>
<protein>
    <recommendedName>
        <fullName evidence="3">NADH dehydrogenase [ubiquinone] 1 alpha subcomplex assembly factor 3</fullName>
    </recommendedName>
</protein>
<dbReference type="InParanoid" id="A0A4R2PW78"/>
<dbReference type="SUPFAM" id="SSF64076">
    <property type="entry name" value="MTH938-like"/>
    <property type="match status" value="1"/>
</dbReference>
<evidence type="ECO:0008006" key="3">
    <source>
        <dbReference type="Google" id="ProtNLM"/>
    </source>
</evidence>
<evidence type="ECO:0000313" key="1">
    <source>
        <dbReference type="EMBL" id="TCP38495.1"/>
    </source>
</evidence>
<accession>A0A4R2PW78</accession>
<reference evidence="1 2" key="1">
    <citation type="submission" date="2019-03" db="EMBL/GenBank/DDBJ databases">
        <title>Genomic Encyclopedia of Type Strains, Phase IV (KMG-IV): sequencing the most valuable type-strain genomes for metagenomic binning, comparative biology and taxonomic classification.</title>
        <authorList>
            <person name="Goeker M."/>
        </authorList>
    </citation>
    <scope>NUCLEOTIDE SEQUENCE [LARGE SCALE GENOMIC DNA]</scope>
    <source>
        <strain evidence="1 2">DSM 2132</strain>
    </source>
</reference>
<dbReference type="AlphaFoldDB" id="A0A4R2PW78"/>
<dbReference type="Pfam" id="PF04430">
    <property type="entry name" value="DUF498"/>
    <property type="match status" value="1"/>
</dbReference>
<dbReference type="InterPro" id="IPR007523">
    <property type="entry name" value="NDUFAF3/AAMDC"/>
</dbReference>
<keyword evidence="2" id="KW-1185">Reference proteome</keyword>
<dbReference type="Gene3D" id="3.40.1230.10">
    <property type="entry name" value="MTH938-like"/>
    <property type="match status" value="1"/>
</dbReference>
<dbReference type="PANTHER" id="PTHR21192">
    <property type="entry name" value="NUCLEAR PROTEIN E3-3"/>
    <property type="match status" value="1"/>
</dbReference>
<dbReference type="RefSeq" id="WP_132706959.1">
    <property type="nucleotide sequence ID" value="NZ_JACIGF010000001.1"/>
</dbReference>
<organism evidence="1 2">
    <name type="scientific">Rhodothalassium salexigens DSM 2132</name>
    <dbReference type="NCBI Taxonomy" id="1188247"/>
    <lineage>
        <taxon>Bacteria</taxon>
        <taxon>Pseudomonadati</taxon>
        <taxon>Pseudomonadota</taxon>
        <taxon>Alphaproteobacteria</taxon>
        <taxon>Rhodothalassiales</taxon>
        <taxon>Rhodothalassiaceae</taxon>
        <taxon>Rhodothalassium</taxon>
    </lineage>
</organism>
<dbReference type="Proteomes" id="UP000295399">
    <property type="component" value="Unassembled WGS sequence"/>
</dbReference>
<sequence>MASDDPHPPGPQGDNDPAAPRLAMEMKEQARPGLVTVAGYGRGGFRVGQTWYAGAVLVLPGRCVALGAVAPAEIDAARLAPLWDASDPADIVLFGGGASLLPVPAAMRAALAARGLSADPMDSGAAARTFNVLVAEDRRVGAVLLPL</sequence>